<dbReference type="eggNOG" id="COG2357">
    <property type="taxonomic scope" value="Bacteria"/>
</dbReference>
<sequence>MHRSRLVYPSFPIKGKLAFMQWYQRQHDSLEACIFDLQRRLRSLIIQKDLHPTLKYRVKSFHSYYEKIQRRARQQGMESGQVEINDVIGLRVICPFIEDLHEVERLLQEHFEIEEVERKGSEYSFQEFGYESTHYLLWVPRQLSQEYDLEPDMLFEVQLRTILQDAWAEVEHELIYKADFTPFDQPLKRKLAALNANLSLADIIFQEIRDYQRQLHLQMNQRRETFLASLHSVLDNEMKQLPFSRIEALEGDSGDEPDTLDPSLGSLNGVSSMENIDSFLLRALYAHNAGKYDESIELYSGILSGGPEEFVRSIIYVHRGMAYFAKGVYDLAVEDFQRALDIDETNGKAHYYRGVTLYMMHELETAIHDLDLALEYGYREFDCLFSRALVFFHLGDMQSALTDCDMALEIDDDSRSVRRLRTLILQKLGV</sequence>
<dbReference type="Pfam" id="PF13432">
    <property type="entry name" value="TPR_16"/>
    <property type="match status" value="1"/>
</dbReference>
<dbReference type="InterPro" id="IPR011990">
    <property type="entry name" value="TPR-like_helical_dom_sf"/>
</dbReference>
<dbReference type="CDD" id="cd05399">
    <property type="entry name" value="NT_Rel-Spo_like"/>
    <property type="match status" value="1"/>
</dbReference>
<dbReference type="SUPFAM" id="SSF48452">
    <property type="entry name" value="TPR-like"/>
    <property type="match status" value="1"/>
</dbReference>
<keyword evidence="4" id="KW-1185">Reference proteome</keyword>
<dbReference type="SMART" id="SM00954">
    <property type="entry name" value="RelA_SpoT"/>
    <property type="match status" value="1"/>
</dbReference>
<dbReference type="GO" id="GO:0015969">
    <property type="term" value="P:guanosine tetraphosphate metabolic process"/>
    <property type="evidence" value="ECO:0007669"/>
    <property type="project" value="InterPro"/>
</dbReference>
<dbReference type="KEGG" id="sfc:Spiaf_0359"/>
<gene>
    <name evidence="3" type="ordered locus">Spiaf_0359</name>
</gene>
<proteinExistence type="predicted"/>
<evidence type="ECO:0000313" key="4">
    <source>
        <dbReference type="Proteomes" id="UP000007383"/>
    </source>
</evidence>
<dbReference type="InterPro" id="IPR019734">
    <property type="entry name" value="TPR_rpt"/>
</dbReference>
<evidence type="ECO:0000259" key="2">
    <source>
        <dbReference type="SMART" id="SM00954"/>
    </source>
</evidence>
<dbReference type="Proteomes" id="UP000007383">
    <property type="component" value="Chromosome"/>
</dbReference>
<dbReference type="PANTHER" id="PTHR41773">
    <property type="entry name" value="GTP PYROPHOSPHATASE-RELATED"/>
    <property type="match status" value="1"/>
</dbReference>
<dbReference type="PANTHER" id="PTHR41773:SF1">
    <property type="entry name" value="RELA_SPOT DOMAIN-CONTAINING PROTEIN"/>
    <property type="match status" value="1"/>
</dbReference>
<dbReference type="Gene3D" id="1.25.40.10">
    <property type="entry name" value="Tetratricopeptide repeat domain"/>
    <property type="match status" value="2"/>
</dbReference>
<feature type="domain" description="RelA/SpoT" evidence="2">
    <location>
        <begin position="56"/>
        <end position="182"/>
    </location>
</feature>
<dbReference type="HOGENOM" id="CLU_676041_0_0_12"/>
<dbReference type="Gene3D" id="1.10.287.860">
    <property type="entry name" value="Nucleotidyltransferase"/>
    <property type="match status" value="1"/>
</dbReference>
<dbReference type="SMART" id="SM00028">
    <property type="entry name" value="TPR"/>
    <property type="match status" value="4"/>
</dbReference>
<evidence type="ECO:0000256" key="1">
    <source>
        <dbReference type="PROSITE-ProRule" id="PRU00339"/>
    </source>
</evidence>
<evidence type="ECO:0000313" key="3">
    <source>
        <dbReference type="EMBL" id="AFG36464.1"/>
    </source>
</evidence>
<dbReference type="eggNOG" id="COG0457">
    <property type="taxonomic scope" value="Bacteria"/>
</dbReference>
<dbReference type="RefSeq" id="WP_014454462.1">
    <property type="nucleotide sequence ID" value="NC_017098.1"/>
</dbReference>
<keyword evidence="1" id="KW-0802">TPR repeat</keyword>
<dbReference type="PATRIC" id="fig|889378.3.peg.362"/>
<dbReference type="Pfam" id="PF04607">
    <property type="entry name" value="RelA_SpoT"/>
    <property type="match status" value="1"/>
</dbReference>
<dbReference type="AlphaFoldDB" id="H9UG21"/>
<dbReference type="InterPro" id="IPR043519">
    <property type="entry name" value="NT_sf"/>
</dbReference>
<organism evidence="3 4">
    <name type="scientific">Spirochaeta africana (strain ATCC 700263 / DSM 8902 / Z-7692)</name>
    <dbReference type="NCBI Taxonomy" id="889378"/>
    <lineage>
        <taxon>Bacteria</taxon>
        <taxon>Pseudomonadati</taxon>
        <taxon>Spirochaetota</taxon>
        <taxon>Spirochaetia</taxon>
        <taxon>Spirochaetales</taxon>
        <taxon>Spirochaetaceae</taxon>
        <taxon>Spirochaeta</taxon>
    </lineage>
</organism>
<name>H9UG21_SPIAZ</name>
<dbReference type="Gene3D" id="3.30.460.10">
    <property type="entry name" value="Beta Polymerase, domain 2"/>
    <property type="match status" value="1"/>
</dbReference>
<dbReference type="Pfam" id="PF13414">
    <property type="entry name" value="TPR_11"/>
    <property type="match status" value="1"/>
</dbReference>
<dbReference type="EMBL" id="CP003282">
    <property type="protein sequence ID" value="AFG36464.1"/>
    <property type="molecule type" value="Genomic_DNA"/>
</dbReference>
<dbReference type="OrthoDB" id="9789634at2"/>
<protein>
    <recommendedName>
        <fullName evidence="2">RelA/SpoT domain-containing protein</fullName>
    </recommendedName>
</protein>
<dbReference type="PROSITE" id="PS50005">
    <property type="entry name" value="TPR"/>
    <property type="match status" value="1"/>
</dbReference>
<feature type="repeat" description="TPR" evidence="1">
    <location>
        <begin position="313"/>
        <end position="346"/>
    </location>
</feature>
<accession>H9UG21</accession>
<reference evidence="4" key="1">
    <citation type="journal article" date="2013" name="Stand. Genomic Sci.">
        <title>Complete genome sequence of the halophilic bacterium Spirochaeta africana type strain (Z-7692(T)) from the alkaline Lake Magadi in the East African Rift.</title>
        <authorList>
            <person name="Liolos K."/>
            <person name="Abt B."/>
            <person name="Scheuner C."/>
            <person name="Teshima H."/>
            <person name="Held B."/>
            <person name="Lapidus A."/>
            <person name="Nolan M."/>
            <person name="Lucas S."/>
            <person name="Deshpande S."/>
            <person name="Cheng J.F."/>
            <person name="Tapia R."/>
            <person name="Goodwin L.A."/>
            <person name="Pitluck S."/>
            <person name="Pagani I."/>
            <person name="Ivanova N."/>
            <person name="Mavromatis K."/>
            <person name="Mikhailova N."/>
            <person name="Huntemann M."/>
            <person name="Pati A."/>
            <person name="Chen A."/>
            <person name="Palaniappan K."/>
            <person name="Land M."/>
            <person name="Rohde M."/>
            <person name="Tindall B.J."/>
            <person name="Detter J.C."/>
            <person name="Goker M."/>
            <person name="Bristow J."/>
            <person name="Eisen J.A."/>
            <person name="Markowitz V."/>
            <person name="Hugenholtz P."/>
            <person name="Woyke T."/>
            <person name="Klenk H.P."/>
            <person name="Kyrpides N.C."/>
        </authorList>
    </citation>
    <scope>NUCLEOTIDE SEQUENCE</scope>
    <source>
        <strain evidence="4">ATCC 700263 / DSM 8902 / Z-7692</strain>
    </source>
</reference>
<dbReference type="STRING" id="889378.Spiaf_0359"/>
<dbReference type="SUPFAM" id="SSF81301">
    <property type="entry name" value="Nucleotidyltransferase"/>
    <property type="match status" value="1"/>
</dbReference>
<dbReference type="InterPro" id="IPR007685">
    <property type="entry name" value="RelA_SpoT"/>
</dbReference>